<evidence type="ECO:0000259" key="13">
    <source>
        <dbReference type="PROSITE" id="PS51012"/>
    </source>
</evidence>
<keyword evidence="4 11" id="KW-1003">Cell membrane</keyword>
<protein>
    <recommendedName>
        <fullName evidence="11">Transport permease protein</fullName>
    </recommendedName>
</protein>
<dbReference type="RefSeq" id="WP_275635060.1">
    <property type="nucleotide sequence ID" value="NZ_JARGYD010000018.1"/>
</dbReference>
<feature type="transmembrane region" description="Helical" evidence="11">
    <location>
        <begin position="53"/>
        <end position="76"/>
    </location>
</feature>
<evidence type="ECO:0000256" key="4">
    <source>
        <dbReference type="ARBA" id="ARBA00022475"/>
    </source>
</evidence>
<dbReference type="PANTHER" id="PTHR30413">
    <property type="entry name" value="INNER MEMBRANE TRANSPORT PERMEASE"/>
    <property type="match status" value="1"/>
</dbReference>
<evidence type="ECO:0000256" key="3">
    <source>
        <dbReference type="ARBA" id="ARBA00022448"/>
    </source>
</evidence>
<gene>
    <name evidence="14" type="ORF">ACFOGP_00410</name>
</gene>
<dbReference type="Pfam" id="PF01061">
    <property type="entry name" value="ABC2_membrane"/>
    <property type="match status" value="1"/>
</dbReference>
<comment type="subcellular location">
    <subcellularLocation>
        <location evidence="11">Cell inner membrane</location>
        <topology evidence="11">Multi-pass membrane protein</topology>
    </subcellularLocation>
    <subcellularLocation>
        <location evidence="1">Cell membrane</location>
        <topology evidence="1">Multi-pass membrane protein</topology>
    </subcellularLocation>
</comment>
<keyword evidence="5" id="KW-0762">Sugar transport</keyword>
<sequence length="280" mass="31669">MTDSSASMAQTLPPAPPPALPKARPQRRFQNLRTITALILREMASTYGRSPGGYIWAILEPLGMIFVLSMAFGLLFRTPSLGTDFVLFYATGFLPYRMYTDCQQVTSNALRYSRGLLVYPAVSYMDALLARLILSMMTQLLVSCLILTGVIMFHEIRLLLDVVPVLIAFGLAAFLGFGLGTLNCLLFEMYPIWKSVWGMVTRPLMIVSAVIYIYEDLPEFARNLIWYNPLVHITGLSRTGFFSYYQATYVSISYVLSIGLVTTFFGLLLLRRYHRRLMTL</sequence>
<evidence type="ECO:0000313" key="14">
    <source>
        <dbReference type="EMBL" id="MFC3141152.1"/>
    </source>
</evidence>
<organism evidence="14 15">
    <name type="scientific">Psychromarinibacter halotolerans</name>
    <dbReference type="NCBI Taxonomy" id="1775175"/>
    <lineage>
        <taxon>Bacteria</taxon>
        <taxon>Pseudomonadati</taxon>
        <taxon>Pseudomonadota</taxon>
        <taxon>Alphaproteobacteria</taxon>
        <taxon>Rhodobacterales</taxon>
        <taxon>Paracoccaceae</taxon>
        <taxon>Psychromarinibacter</taxon>
    </lineage>
</organism>
<evidence type="ECO:0000256" key="10">
    <source>
        <dbReference type="ARBA" id="ARBA00023136"/>
    </source>
</evidence>
<evidence type="ECO:0000256" key="8">
    <source>
        <dbReference type="ARBA" id="ARBA00022989"/>
    </source>
</evidence>
<accession>A0ABV7GI12</accession>
<comment type="similarity">
    <text evidence="2 11">Belongs to the ABC-2 integral membrane protein family.</text>
</comment>
<feature type="compositionally biased region" description="Polar residues" evidence="12">
    <location>
        <begin position="1"/>
        <end position="10"/>
    </location>
</feature>
<evidence type="ECO:0000256" key="6">
    <source>
        <dbReference type="ARBA" id="ARBA00022692"/>
    </source>
</evidence>
<dbReference type="InterPro" id="IPR000412">
    <property type="entry name" value="ABC_2_transport"/>
</dbReference>
<keyword evidence="6 11" id="KW-0812">Transmembrane</keyword>
<dbReference type="InterPro" id="IPR047817">
    <property type="entry name" value="ABC2_TM_bact-type"/>
</dbReference>
<dbReference type="PROSITE" id="PS51012">
    <property type="entry name" value="ABC_TM2"/>
    <property type="match status" value="1"/>
</dbReference>
<proteinExistence type="inferred from homology"/>
<dbReference type="EMBL" id="JBHRTB010000002">
    <property type="protein sequence ID" value="MFC3141152.1"/>
    <property type="molecule type" value="Genomic_DNA"/>
</dbReference>
<keyword evidence="10 11" id="KW-0472">Membrane</keyword>
<evidence type="ECO:0000256" key="1">
    <source>
        <dbReference type="ARBA" id="ARBA00004651"/>
    </source>
</evidence>
<evidence type="ECO:0000256" key="2">
    <source>
        <dbReference type="ARBA" id="ARBA00007783"/>
    </source>
</evidence>
<dbReference type="InterPro" id="IPR013525">
    <property type="entry name" value="ABC2_TM"/>
</dbReference>
<feature type="transmembrane region" description="Helical" evidence="11">
    <location>
        <begin position="128"/>
        <end position="153"/>
    </location>
</feature>
<dbReference type="PANTHER" id="PTHR30413:SF10">
    <property type="entry name" value="CAPSULE POLYSACCHARIDE EXPORT INNER-MEMBRANE PROTEIN CTRC"/>
    <property type="match status" value="1"/>
</dbReference>
<comment type="caution">
    <text evidence="14">The sequence shown here is derived from an EMBL/GenBank/DDBJ whole genome shotgun (WGS) entry which is preliminary data.</text>
</comment>
<keyword evidence="15" id="KW-1185">Reference proteome</keyword>
<comment type="caution">
    <text evidence="11">Lacks conserved residue(s) required for the propagation of feature annotation.</text>
</comment>
<feature type="domain" description="ABC transmembrane type-2" evidence="13">
    <location>
        <begin position="52"/>
        <end position="273"/>
    </location>
</feature>
<keyword evidence="8 11" id="KW-1133">Transmembrane helix</keyword>
<keyword evidence="7" id="KW-0972">Capsule biogenesis/degradation</keyword>
<dbReference type="PRINTS" id="PR00164">
    <property type="entry name" value="ABC2TRNSPORT"/>
</dbReference>
<name>A0ABV7GI12_9RHOB</name>
<evidence type="ECO:0000256" key="12">
    <source>
        <dbReference type="SAM" id="MobiDB-lite"/>
    </source>
</evidence>
<keyword evidence="9" id="KW-0625">Polysaccharide transport</keyword>
<evidence type="ECO:0000256" key="7">
    <source>
        <dbReference type="ARBA" id="ARBA00022903"/>
    </source>
</evidence>
<evidence type="ECO:0000256" key="5">
    <source>
        <dbReference type="ARBA" id="ARBA00022597"/>
    </source>
</evidence>
<feature type="region of interest" description="Disordered" evidence="12">
    <location>
        <begin position="1"/>
        <end position="25"/>
    </location>
</feature>
<feature type="transmembrane region" description="Helical" evidence="11">
    <location>
        <begin position="251"/>
        <end position="270"/>
    </location>
</feature>
<feature type="transmembrane region" description="Helical" evidence="11">
    <location>
        <begin position="196"/>
        <end position="214"/>
    </location>
</feature>
<evidence type="ECO:0000256" key="11">
    <source>
        <dbReference type="RuleBase" id="RU361157"/>
    </source>
</evidence>
<dbReference type="Proteomes" id="UP001595632">
    <property type="component" value="Unassembled WGS sequence"/>
</dbReference>
<reference evidence="15" key="1">
    <citation type="journal article" date="2019" name="Int. J. Syst. Evol. Microbiol.">
        <title>The Global Catalogue of Microorganisms (GCM) 10K type strain sequencing project: providing services to taxonomists for standard genome sequencing and annotation.</title>
        <authorList>
            <consortium name="The Broad Institute Genomics Platform"/>
            <consortium name="The Broad Institute Genome Sequencing Center for Infectious Disease"/>
            <person name="Wu L."/>
            <person name="Ma J."/>
        </authorList>
    </citation>
    <scope>NUCLEOTIDE SEQUENCE [LARGE SCALE GENOMIC DNA]</scope>
    <source>
        <strain evidence="15">KCTC 52366</strain>
    </source>
</reference>
<evidence type="ECO:0000256" key="9">
    <source>
        <dbReference type="ARBA" id="ARBA00023047"/>
    </source>
</evidence>
<evidence type="ECO:0000313" key="15">
    <source>
        <dbReference type="Proteomes" id="UP001595632"/>
    </source>
</evidence>
<keyword evidence="3 11" id="KW-0813">Transport</keyword>
<feature type="transmembrane region" description="Helical" evidence="11">
    <location>
        <begin position="165"/>
        <end position="190"/>
    </location>
</feature>